<dbReference type="Proteomes" id="UP001141434">
    <property type="component" value="Unassembled WGS sequence"/>
</dbReference>
<dbReference type="AlphaFoldDB" id="A0A9W9FTX1"/>
<sequence>MSSTPPTSLIAPRTWTRDNRSEFFISTDPALLSVAAVKAAFEQDFVYWSQKSFPEDVLWQMLHGSMSFGVYRWTESPAPEKTDSRSPRPENTEQIGLARMVTDGATFAYLSDVYVLPEYQGNGLGRWLIDCVAEIFSKENMPYLRRIILLTDDQRMQDFYQKIIGAKVVGHEERKDMDRTLVFMCARPNATP</sequence>
<dbReference type="PANTHER" id="PTHR43233:SF1">
    <property type="entry name" value="FAMILY N-ACETYLTRANSFERASE, PUTATIVE (AFU_ORTHOLOGUE AFUA_6G03350)-RELATED"/>
    <property type="match status" value="1"/>
</dbReference>
<dbReference type="InterPro" id="IPR016181">
    <property type="entry name" value="Acyl_CoA_acyltransferase"/>
</dbReference>
<gene>
    <name evidence="2" type="ORF">NUU61_003357</name>
</gene>
<dbReference type="PROSITE" id="PS51186">
    <property type="entry name" value="GNAT"/>
    <property type="match status" value="1"/>
</dbReference>
<evidence type="ECO:0000259" key="1">
    <source>
        <dbReference type="PROSITE" id="PS51186"/>
    </source>
</evidence>
<comment type="caution">
    <text evidence="2">The sequence shown here is derived from an EMBL/GenBank/DDBJ whole genome shotgun (WGS) entry which is preliminary data.</text>
</comment>
<dbReference type="InterPro" id="IPR000182">
    <property type="entry name" value="GNAT_dom"/>
</dbReference>
<protein>
    <submittedName>
        <fullName evidence="2">Acyl-CoA N-acyltransferase</fullName>
    </submittedName>
</protein>
<dbReference type="InterPro" id="IPR053144">
    <property type="entry name" value="Acetyltransferase_Butenolide"/>
</dbReference>
<dbReference type="EMBL" id="JAPMSZ010000004">
    <property type="protein sequence ID" value="KAJ5106010.1"/>
    <property type="molecule type" value="Genomic_DNA"/>
</dbReference>
<evidence type="ECO:0000313" key="3">
    <source>
        <dbReference type="Proteomes" id="UP001141434"/>
    </source>
</evidence>
<dbReference type="Gene3D" id="3.40.630.30">
    <property type="match status" value="1"/>
</dbReference>
<dbReference type="SUPFAM" id="SSF55729">
    <property type="entry name" value="Acyl-CoA N-acyltransferases (Nat)"/>
    <property type="match status" value="1"/>
</dbReference>
<accession>A0A9W9FTX1</accession>
<dbReference type="RefSeq" id="XP_056515006.1">
    <property type="nucleotide sequence ID" value="XM_056653939.1"/>
</dbReference>
<organism evidence="2 3">
    <name type="scientific">Penicillium alfredii</name>
    <dbReference type="NCBI Taxonomy" id="1506179"/>
    <lineage>
        <taxon>Eukaryota</taxon>
        <taxon>Fungi</taxon>
        <taxon>Dikarya</taxon>
        <taxon>Ascomycota</taxon>
        <taxon>Pezizomycotina</taxon>
        <taxon>Eurotiomycetes</taxon>
        <taxon>Eurotiomycetidae</taxon>
        <taxon>Eurotiales</taxon>
        <taxon>Aspergillaceae</taxon>
        <taxon>Penicillium</taxon>
    </lineage>
</organism>
<dbReference type="GeneID" id="81393107"/>
<dbReference type="Pfam" id="PF00583">
    <property type="entry name" value="Acetyltransf_1"/>
    <property type="match status" value="1"/>
</dbReference>
<feature type="domain" description="N-acetyltransferase" evidence="1">
    <location>
        <begin position="90"/>
        <end position="188"/>
    </location>
</feature>
<dbReference type="GO" id="GO:0016747">
    <property type="term" value="F:acyltransferase activity, transferring groups other than amino-acyl groups"/>
    <property type="evidence" value="ECO:0007669"/>
    <property type="project" value="InterPro"/>
</dbReference>
<dbReference type="OrthoDB" id="10039976at2759"/>
<name>A0A9W9FTX1_9EURO</name>
<keyword evidence="3" id="KW-1185">Reference proteome</keyword>
<evidence type="ECO:0000313" key="2">
    <source>
        <dbReference type="EMBL" id="KAJ5106010.1"/>
    </source>
</evidence>
<dbReference type="CDD" id="cd04301">
    <property type="entry name" value="NAT_SF"/>
    <property type="match status" value="1"/>
</dbReference>
<dbReference type="PANTHER" id="PTHR43233">
    <property type="entry name" value="FAMILY N-ACETYLTRANSFERASE, PUTATIVE (AFU_ORTHOLOGUE AFUA_6G03350)-RELATED"/>
    <property type="match status" value="1"/>
</dbReference>
<reference evidence="2" key="1">
    <citation type="submission" date="2022-11" db="EMBL/GenBank/DDBJ databases">
        <authorList>
            <person name="Petersen C."/>
        </authorList>
    </citation>
    <scope>NUCLEOTIDE SEQUENCE</scope>
    <source>
        <strain evidence="2">IBT 34128</strain>
    </source>
</reference>
<proteinExistence type="predicted"/>
<reference evidence="2" key="2">
    <citation type="journal article" date="2023" name="IMA Fungus">
        <title>Comparative genomic study of the Penicillium genus elucidates a diverse pangenome and 15 lateral gene transfer events.</title>
        <authorList>
            <person name="Petersen C."/>
            <person name="Sorensen T."/>
            <person name="Nielsen M.R."/>
            <person name="Sondergaard T.E."/>
            <person name="Sorensen J.L."/>
            <person name="Fitzpatrick D.A."/>
            <person name="Frisvad J.C."/>
            <person name="Nielsen K.L."/>
        </authorList>
    </citation>
    <scope>NUCLEOTIDE SEQUENCE</scope>
    <source>
        <strain evidence="2">IBT 34128</strain>
    </source>
</reference>